<feature type="region of interest" description="Disordered" evidence="5">
    <location>
        <begin position="125"/>
        <end position="153"/>
    </location>
</feature>
<evidence type="ECO:0000256" key="3">
    <source>
        <dbReference type="ARBA" id="ARBA00023163"/>
    </source>
</evidence>
<proteinExistence type="predicted"/>
<keyword evidence="6" id="KW-1185">Reference proteome</keyword>
<name>A0A914LAA2_MELIC</name>
<evidence type="ECO:0000313" key="6">
    <source>
        <dbReference type="Proteomes" id="UP000887563"/>
    </source>
</evidence>
<keyword evidence="4" id="KW-0539">Nucleus</keyword>
<evidence type="ECO:0000256" key="4">
    <source>
        <dbReference type="ARBA" id="ARBA00023242"/>
    </source>
</evidence>
<feature type="region of interest" description="Disordered" evidence="5">
    <location>
        <begin position="37"/>
        <end position="89"/>
    </location>
</feature>
<feature type="compositionally biased region" description="Low complexity" evidence="5">
    <location>
        <begin position="13"/>
        <end position="25"/>
    </location>
</feature>
<feature type="compositionally biased region" description="Basic residues" evidence="5">
    <location>
        <begin position="72"/>
        <end position="82"/>
    </location>
</feature>
<dbReference type="Pfam" id="PF05132">
    <property type="entry name" value="RNA_pol_Rpc4"/>
    <property type="match status" value="1"/>
</dbReference>
<keyword evidence="2" id="KW-0240">DNA-directed RNA polymerase</keyword>
<dbReference type="Proteomes" id="UP000887563">
    <property type="component" value="Unplaced"/>
</dbReference>
<feature type="region of interest" description="Disordered" evidence="5">
    <location>
        <begin position="1"/>
        <end position="25"/>
    </location>
</feature>
<protein>
    <submittedName>
        <fullName evidence="7">Uncharacterized protein</fullName>
    </submittedName>
</protein>
<organism evidence="6 7">
    <name type="scientific">Meloidogyne incognita</name>
    <name type="common">Southern root-knot nematode worm</name>
    <name type="synonym">Oxyuris incognita</name>
    <dbReference type="NCBI Taxonomy" id="6306"/>
    <lineage>
        <taxon>Eukaryota</taxon>
        <taxon>Metazoa</taxon>
        <taxon>Ecdysozoa</taxon>
        <taxon>Nematoda</taxon>
        <taxon>Chromadorea</taxon>
        <taxon>Rhabditida</taxon>
        <taxon>Tylenchina</taxon>
        <taxon>Tylenchomorpha</taxon>
        <taxon>Tylenchoidea</taxon>
        <taxon>Meloidogynidae</taxon>
        <taxon>Meloidogyninae</taxon>
        <taxon>Meloidogyne</taxon>
        <taxon>Meloidogyne incognita group</taxon>
    </lineage>
</organism>
<evidence type="ECO:0000313" key="7">
    <source>
        <dbReference type="WBParaSite" id="Minc3s00356g10897"/>
    </source>
</evidence>
<evidence type="ECO:0000256" key="1">
    <source>
        <dbReference type="ARBA" id="ARBA00004123"/>
    </source>
</evidence>
<accession>A0A914LAA2</accession>
<feature type="compositionally biased region" description="Basic and acidic residues" evidence="5">
    <location>
        <begin position="133"/>
        <end position="148"/>
    </location>
</feature>
<dbReference type="PANTHER" id="PTHR13408:SF0">
    <property type="entry name" value="DNA-DIRECTED RNA POLYMERASE III SUBUNIT RPC4"/>
    <property type="match status" value="1"/>
</dbReference>
<dbReference type="InterPro" id="IPR007811">
    <property type="entry name" value="RPC4"/>
</dbReference>
<dbReference type="GO" id="GO:0042797">
    <property type="term" value="P:tRNA transcription by RNA polymerase III"/>
    <property type="evidence" value="ECO:0007669"/>
    <property type="project" value="TreeGrafter"/>
</dbReference>
<dbReference type="PANTHER" id="PTHR13408">
    <property type="entry name" value="DNA-DIRECTED RNA POLYMERASE III"/>
    <property type="match status" value="1"/>
</dbReference>
<comment type="subcellular location">
    <subcellularLocation>
        <location evidence="1">Nucleus</location>
    </subcellularLocation>
</comment>
<reference evidence="7" key="1">
    <citation type="submission" date="2022-11" db="UniProtKB">
        <authorList>
            <consortium name="WormBaseParasite"/>
        </authorList>
    </citation>
    <scope>IDENTIFICATION</scope>
</reference>
<evidence type="ECO:0000256" key="5">
    <source>
        <dbReference type="SAM" id="MobiDB-lite"/>
    </source>
</evidence>
<evidence type="ECO:0000256" key="2">
    <source>
        <dbReference type="ARBA" id="ARBA00022478"/>
    </source>
</evidence>
<keyword evidence="3" id="KW-0804">Transcription</keyword>
<dbReference type="GO" id="GO:0003677">
    <property type="term" value="F:DNA binding"/>
    <property type="evidence" value="ECO:0007669"/>
    <property type="project" value="InterPro"/>
</dbReference>
<dbReference type="AlphaFoldDB" id="A0A914LAA2"/>
<dbReference type="GO" id="GO:0005666">
    <property type="term" value="C:RNA polymerase III complex"/>
    <property type="evidence" value="ECO:0007669"/>
    <property type="project" value="InterPro"/>
</dbReference>
<sequence>MGPKDRGRGVKANSISNSNSGSRRIVVPNIAAAASRILAPKWADTKPNASDAVKSEHINGESSSVKSEKGRGRGRPPGRGKGRGGSTKQFIASEGVFSQGIGEDAFGNQRTRGVRLKNKDEEIIGKLESSLQEDTKDEDKLNEKDKEKKAKKKRIKLELSTSENLYEEFWQSDDELDREELDELCGGSFIADLKKCEQLPFVLPNNEAQQFNRIIKKRRKEDGEECQKDVKDIKLKEILSMEEASKQSKICLREEKFQLASNTIQRLANDNNSNNQLILFQLPSIPLLRIAETRKQNILEDEQQPKKSSNKSIQELQLKNKNCLELFPSEGTRIGKLQFLRSGKAVLNIGGHQMDISESINNSTSSRSCRSTTATKFKRY</sequence>
<dbReference type="WBParaSite" id="Minc3s00356g10897">
    <property type="protein sequence ID" value="Minc3s00356g10897"/>
    <property type="gene ID" value="Minc3s00356g10897"/>
</dbReference>